<feature type="non-terminal residue" evidence="7">
    <location>
        <position position="207"/>
    </location>
</feature>
<feature type="domain" description="C2H2-type" evidence="6">
    <location>
        <begin position="174"/>
        <end position="194"/>
    </location>
</feature>
<accession>A0A1Y2D3B5</accession>
<keyword evidence="2 4" id="KW-0863">Zinc-finger</keyword>
<dbReference type="EMBL" id="MCGO01000001">
    <property type="protein sequence ID" value="ORY53750.1"/>
    <property type="molecule type" value="Genomic_DNA"/>
</dbReference>
<dbReference type="GO" id="GO:0008270">
    <property type="term" value="F:zinc ion binding"/>
    <property type="evidence" value="ECO:0007669"/>
    <property type="project" value="UniProtKB-KW"/>
</dbReference>
<feature type="domain" description="C2H2-type" evidence="6">
    <location>
        <begin position="145"/>
        <end position="173"/>
    </location>
</feature>
<evidence type="ECO:0000256" key="3">
    <source>
        <dbReference type="ARBA" id="ARBA00022833"/>
    </source>
</evidence>
<dbReference type="GO" id="GO:0000981">
    <property type="term" value="F:DNA-binding transcription factor activity, RNA polymerase II-specific"/>
    <property type="evidence" value="ECO:0007669"/>
    <property type="project" value="TreeGrafter"/>
</dbReference>
<keyword evidence="1" id="KW-0479">Metal-binding</keyword>
<protein>
    <recommendedName>
        <fullName evidence="6">C2H2-type domain-containing protein</fullName>
    </recommendedName>
</protein>
<dbReference type="AlphaFoldDB" id="A0A1Y2D3B5"/>
<dbReference type="InterPro" id="IPR036236">
    <property type="entry name" value="Znf_C2H2_sf"/>
</dbReference>
<dbReference type="PROSITE" id="PS00028">
    <property type="entry name" value="ZINC_FINGER_C2H2_1"/>
    <property type="match status" value="2"/>
</dbReference>
<dbReference type="Gene3D" id="3.30.160.60">
    <property type="entry name" value="Classic Zinc Finger"/>
    <property type="match status" value="2"/>
</dbReference>
<dbReference type="SMART" id="SM00355">
    <property type="entry name" value="ZnF_C2H2"/>
    <property type="match status" value="3"/>
</dbReference>
<comment type="caution">
    <text evidence="7">The sequence shown here is derived from an EMBL/GenBank/DDBJ whole genome shotgun (WGS) entry which is preliminary data.</text>
</comment>
<evidence type="ECO:0000256" key="5">
    <source>
        <dbReference type="SAM" id="MobiDB-lite"/>
    </source>
</evidence>
<dbReference type="PANTHER" id="PTHR23235:SF120">
    <property type="entry name" value="KRUPPEL-LIKE FACTOR 15"/>
    <property type="match status" value="1"/>
</dbReference>
<dbReference type="SUPFAM" id="SSF57667">
    <property type="entry name" value="beta-beta-alpha zinc fingers"/>
    <property type="match status" value="2"/>
</dbReference>
<dbReference type="PANTHER" id="PTHR23235">
    <property type="entry name" value="KRUEPPEL-LIKE TRANSCRIPTION FACTOR"/>
    <property type="match status" value="1"/>
</dbReference>
<dbReference type="InterPro" id="IPR013087">
    <property type="entry name" value="Znf_C2H2_type"/>
</dbReference>
<evidence type="ECO:0000256" key="4">
    <source>
        <dbReference type="PROSITE-ProRule" id="PRU00042"/>
    </source>
</evidence>
<name>A0A1Y2D3B5_9FUNG</name>
<dbReference type="Pfam" id="PF00096">
    <property type="entry name" value="zf-C2H2"/>
    <property type="match status" value="2"/>
</dbReference>
<evidence type="ECO:0000256" key="1">
    <source>
        <dbReference type="ARBA" id="ARBA00022723"/>
    </source>
</evidence>
<sequence length="207" mass="23253">MMEQRDLYHAMSCETTFFGPGGISLLLADTIDLNQPSGHAQLLAVNQNSKSPIYSYPSPTFPVPTAYHSSPVLSYEAEPRSRELNWSTKATQRSSSSTPPPPIVVNKSHGLRYRCPWPGCNKEFTQSYNVKPHYRATHTQSIIKTVCKFCPRSFNRVRDMERHVATVHNTVKPYSCVFCGTGFARIDSLRRHQQRGGVCPANFAVAF</sequence>
<reference evidence="7 8" key="1">
    <citation type="submission" date="2016-07" db="EMBL/GenBank/DDBJ databases">
        <title>Pervasive Adenine N6-methylation of Active Genes in Fungi.</title>
        <authorList>
            <consortium name="DOE Joint Genome Institute"/>
            <person name="Mondo S.J."/>
            <person name="Dannebaum R.O."/>
            <person name="Kuo R.C."/>
            <person name="Labutti K."/>
            <person name="Haridas S."/>
            <person name="Kuo A."/>
            <person name="Salamov A."/>
            <person name="Ahrendt S.R."/>
            <person name="Lipzen A."/>
            <person name="Sullivan W."/>
            <person name="Andreopoulos W.B."/>
            <person name="Clum A."/>
            <person name="Lindquist E."/>
            <person name="Daum C."/>
            <person name="Ramamoorthy G.K."/>
            <person name="Gryganskyi A."/>
            <person name="Culley D."/>
            <person name="Magnuson J.K."/>
            <person name="James T.Y."/>
            <person name="O'Malley M.A."/>
            <person name="Stajich J.E."/>
            <person name="Spatafora J.W."/>
            <person name="Visel A."/>
            <person name="Grigoriev I.V."/>
        </authorList>
    </citation>
    <scope>NUCLEOTIDE SEQUENCE [LARGE SCALE GENOMIC DNA]</scope>
    <source>
        <strain evidence="7 8">JEL800</strain>
    </source>
</reference>
<evidence type="ECO:0000313" key="7">
    <source>
        <dbReference type="EMBL" id="ORY53750.1"/>
    </source>
</evidence>
<dbReference type="PROSITE" id="PS50157">
    <property type="entry name" value="ZINC_FINGER_C2H2_2"/>
    <property type="match status" value="3"/>
</dbReference>
<dbReference type="Proteomes" id="UP000193642">
    <property type="component" value="Unassembled WGS sequence"/>
</dbReference>
<feature type="region of interest" description="Disordered" evidence="5">
    <location>
        <begin position="83"/>
        <end position="103"/>
    </location>
</feature>
<dbReference type="OrthoDB" id="2158014at2759"/>
<feature type="domain" description="C2H2-type" evidence="6">
    <location>
        <begin position="113"/>
        <end position="139"/>
    </location>
</feature>
<dbReference type="Pfam" id="PF13894">
    <property type="entry name" value="zf-C2H2_4"/>
    <property type="match status" value="1"/>
</dbReference>
<gene>
    <name evidence="7" type="ORF">BCR33DRAFT_711109</name>
</gene>
<feature type="compositionally biased region" description="Polar residues" evidence="5">
    <location>
        <begin position="84"/>
        <end position="93"/>
    </location>
</feature>
<proteinExistence type="predicted"/>
<keyword evidence="3" id="KW-0862">Zinc</keyword>
<evidence type="ECO:0000256" key="2">
    <source>
        <dbReference type="ARBA" id="ARBA00022771"/>
    </source>
</evidence>
<evidence type="ECO:0000313" key="8">
    <source>
        <dbReference type="Proteomes" id="UP000193642"/>
    </source>
</evidence>
<organism evidence="7 8">
    <name type="scientific">Rhizoclosmatium globosum</name>
    <dbReference type="NCBI Taxonomy" id="329046"/>
    <lineage>
        <taxon>Eukaryota</taxon>
        <taxon>Fungi</taxon>
        <taxon>Fungi incertae sedis</taxon>
        <taxon>Chytridiomycota</taxon>
        <taxon>Chytridiomycota incertae sedis</taxon>
        <taxon>Chytridiomycetes</taxon>
        <taxon>Chytridiales</taxon>
        <taxon>Chytriomycetaceae</taxon>
        <taxon>Rhizoclosmatium</taxon>
    </lineage>
</organism>
<dbReference type="STRING" id="329046.A0A1Y2D3B5"/>
<keyword evidence="8" id="KW-1185">Reference proteome</keyword>
<dbReference type="GO" id="GO:0000978">
    <property type="term" value="F:RNA polymerase II cis-regulatory region sequence-specific DNA binding"/>
    <property type="evidence" value="ECO:0007669"/>
    <property type="project" value="TreeGrafter"/>
</dbReference>
<evidence type="ECO:0000259" key="6">
    <source>
        <dbReference type="PROSITE" id="PS50157"/>
    </source>
</evidence>